<evidence type="ECO:0000256" key="2">
    <source>
        <dbReference type="ARBA" id="ARBA00009626"/>
    </source>
</evidence>
<feature type="region of interest" description="Disordered" evidence="9">
    <location>
        <begin position="289"/>
        <end position="317"/>
    </location>
</feature>
<dbReference type="PANTHER" id="PTHR13208">
    <property type="entry name" value="MEDIATOR OF RNA POLYMERASE II TRANSCRIPTION SUBUNIT 4"/>
    <property type="match status" value="1"/>
</dbReference>
<evidence type="ECO:0000256" key="5">
    <source>
        <dbReference type="ARBA" id="ARBA00023163"/>
    </source>
</evidence>
<proteinExistence type="inferred from homology"/>
<evidence type="ECO:0000256" key="4">
    <source>
        <dbReference type="ARBA" id="ARBA00023015"/>
    </source>
</evidence>
<dbReference type="GO" id="GO:0016592">
    <property type="term" value="C:mediator complex"/>
    <property type="evidence" value="ECO:0007669"/>
    <property type="project" value="InterPro"/>
</dbReference>
<sequence>MEDMLEYRFKRVDIALANLADSTAKYNPNPVYANDLVTADAELCLGLEQLAAHQSNYSRILALRATSSALDNQIRETLEVLTSIRRDLISTPSTNLLPNANPVSYTSLLAYARRISKFTLPPSYRDPIPPTETEEQDTKASQEAQTSNPINGSSTSKTGCNGIDTGTTLGNFNAAQPIVEGEPTSRSTIATNNNNWSEYLNPHSNMSWTPWPSEETIRRGALASIQILLDQGINPATFDPEKSAELEMERKRIVDEEDRLRLEKERKQLLENPTSAIPPAMNAATTIVPERRNTQPKVFQLETFDDEEDDDDDEDDD</sequence>
<name>A0A383UPE4_BLUHO</name>
<evidence type="ECO:0000256" key="1">
    <source>
        <dbReference type="ARBA" id="ARBA00004123"/>
    </source>
</evidence>
<evidence type="ECO:0000256" key="3">
    <source>
        <dbReference type="ARBA" id="ARBA00020629"/>
    </source>
</evidence>
<dbReference type="GO" id="GO:0006357">
    <property type="term" value="P:regulation of transcription by RNA polymerase II"/>
    <property type="evidence" value="ECO:0007669"/>
    <property type="project" value="InterPro"/>
</dbReference>
<dbReference type="GO" id="GO:0003712">
    <property type="term" value="F:transcription coregulator activity"/>
    <property type="evidence" value="ECO:0007669"/>
    <property type="project" value="InterPro"/>
</dbReference>
<dbReference type="EMBL" id="UNSH01000041">
    <property type="protein sequence ID" value="SZF02204.1"/>
    <property type="molecule type" value="Genomic_DNA"/>
</dbReference>
<comment type="similarity">
    <text evidence="2 8">Belongs to the Mediator complex subunit 4 family.</text>
</comment>
<evidence type="ECO:0000256" key="9">
    <source>
        <dbReference type="SAM" id="MobiDB-lite"/>
    </source>
</evidence>
<feature type="region of interest" description="Disordered" evidence="9">
    <location>
        <begin position="121"/>
        <end position="163"/>
    </location>
</feature>
<comment type="subcellular location">
    <subcellularLocation>
        <location evidence="1 8">Nucleus</location>
    </subcellularLocation>
</comment>
<keyword evidence="5 8" id="KW-0804">Transcription</keyword>
<accession>A0A383UPE4</accession>
<evidence type="ECO:0000256" key="8">
    <source>
        <dbReference type="RuleBase" id="RU364141"/>
    </source>
</evidence>
<dbReference type="Proteomes" id="UP000275772">
    <property type="component" value="Unassembled WGS sequence"/>
</dbReference>
<evidence type="ECO:0000313" key="11">
    <source>
        <dbReference type="Proteomes" id="UP000275772"/>
    </source>
</evidence>
<evidence type="ECO:0000256" key="6">
    <source>
        <dbReference type="ARBA" id="ARBA00023242"/>
    </source>
</evidence>
<evidence type="ECO:0000256" key="7">
    <source>
        <dbReference type="ARBA" id="ARBA00031257"/>
    </source>
</evidence>
<dbReference type="GO" id="GO:0070847">
    <property type="term" value="C:core mediator complex"/>
    <property type="evidence" value="ECO:0007669"/>
    <property type="project" value="TreeGrafter"/>
</dbReference>
<protein>
    <recommendedName>
        <fullName evidence="3 8">Mediator of RNA polymerase II transcription subunit 4</fullName>
    </recommendedName>
    <alternativeName>
        <fullName evidence="7 8">Mediator complex subunit 4</fullName>
    </alternativeName>
</protein>
<feature type="compositionally biased region" description="Polar residues" evidence="9">
    <location>
        <begin position="139"/>
        <end position="163"/>
    </location>
</feature>
<dbReference type="VEuPathDB" id="FungiDB:BLGHR1_12981"/>
<dbReference type="Pfam" id="PF10018">
    <property type="entry name" value="Med4"/>
    <property type="match status" value="1"/>
</dbReference>
<gene>
    <name evidence="8" type="primary">MED4</name>
    <name evidence="10" type="ORF">BLGHR1_12981</name>
</gene>
<comment type="subunit">
    <text evidence="8">Component of the Mediator complex.</text>
</comment>
<comment type="function">
    <text evidence="8">Component of the Mediator complex, a coactivator involved in the regulated transcription of nearly all RNA polymerase II-dependent genes. Mediator functions as a bridge to convey information from gene-specific regulatory proteins to the basal RNA polymerase II transcription machinery. Mediator is recruited to promoters by direct interactions with regulatory proteins and serves as a scaffold for the assembly of a functional preinitiation complex with RNA polymerase II and the general transcription factors.</text>
</comment>
<organism evidence="10 11">
    <name type="scientific">Blumeria hordei</name>
    <name type="common">Barley powdery mildew</name>
    <name type="synonym">Blumeria graminis f. sp. hordei</name>
    <dbReference type="NCBI Taxonomy" id="2867405"/>
    <lineage>
        <taxon>Eukaryota</taxon>
        <taxon>Fungi</taxon>
        <taxon>Dikarya</taxon>
        <taxon>Ascomycota</taxon>
        <taxon>Pezizomycotina</taxon>
        <taxon>Leotiomycetes</taxon>
        <taxon>Erysiphales</taxon>
        <taxon>Erysiphaceae</taxon>
        <taxon>Blumeria</taxon>
    </lineage>
</organism>
<evidence type="ECO:0000313" key="10">
    <source>
        <dbReference type="EMBL" id="SZF02204.1"/>
    </source>
</evidence>
<dbReference type="PANTHER" id="PTHR13208:SF2">
    <property type="entry name" value="MEDIATOR OF RNA POLYMERASE II TRANSCRIPTION SUBUNIT 4"/>
    <property type="match status" value="1"/>
</dbReference>
<feature type="compositionally biased region" description="Acidic residues" evidence="9">
    <location>
        <begin position="303"/>
        <end position="317"/>
    </location>
</feature>
<keyword evidence="8" id="KW-0010">Activator</keyword>
<dbReference type="AlphaFoldDB" id="A0A383UPE4"/>
<reference evidence="10 11" key="1">
    <citation type="submission" date="2017-11" db="EMBL/GenBank/DDBJ databases">
        <authorList>
            <person name="Kracher B."/>
        </authorList>
    </citation>
    <scope>NUCLEOTIDE SEQUENCE [LARGE SCALE GENOMIC DNA]</scope>
    <source>
        <strain evidence="10 11">RACE1</strain>
    </source>
</reference>
<keyword evidence="6 8" id="KW-0539">Nucleus</keyword>
<dbReference type="InterPro" id="IPR019258">
    <property type="entry name" value="Mediator_Med4"/>
</dbReference>
<keyword evidence="4 8" id="KW-0805">Transcription regulation</keyword>